<proteinExistence type="predicted"/>
<sequence length="87" mass="10123">EMGFFRGEQKLTSSKYRGMAYVKTEEEDFLDYPEKTYMREQLQLSVGELVYGLGERFTPFVKNGQTINIWNEDGGTSTEQSYKSIPF</sequence>
<dbReference type="SUPFAM" id="SSF74650">
    <property type="entry name" value="Galactose mutarotase-like"/>
    <property type="match status" value="1"/>
</dbReference>
<dbReference type="GO" id="GO:0030246">
    <property type="term" value="F:carbohydrate binding"/>
    <property type="evidence" value="ECO:0007669"/>
    <property type="project" value="InterPro"/>
</dbReference>
<name>W1XIN1_9ZZZZ</name>
<dbReference type="CDD" id="cd14752">
    <property type="entry name" value="GH31_N"/>
    <property type="match status" value="1"/>
</dbReference>
<evidence type="ECO:0000313" key="2">
    <source>
        <dbReference type="EMBL" id="ETJ29320.1"/>
    </source>
</evidence>
<dbReference type="InterPro" id="IPR011013">
    <property type="entry name" value="Gal_mutarotase_sf_dom"/>
</dbReference>
<feature type="domain" description="Glycoside hydrolase family 31 N-terminal" evidence="1">
    <location>
        <begin position="33"/>
        <end position="87"/>
    </location>
</feature>
<dbReference type="GO" id="GO:0005975">
    <property type="term" value="P:carbohydrate metabolic process"/>
    <property type="evidence" value="ECO:0007669"/>
    <property type="project" value="InterPro"/>
</dbReference>
<dbReference type="AlphaFoldDB" id="W1XIN1"/>
<gene>
    <name evidence="2" type="ORF">Q604_UNBC16139G0001</name>
</gene>
<dbReference type="Gene3D" id="2.60.40.1760">
    <property type="entry name" value="glycosyl hydrolase (family 31)"/>
    <property type="match status" value="1"/>
</dbReference>
<evidence type="ECO:0000259" key="1">
    <source>
        <dbReference type="Pfam" id="PF13802"/>
    </source>
</evidence>
<reference evidence="2" key="1">
    <citation type="submission" date="2013-12" db="EMBL/GenBank/DDBJ databases">
        <title>A Varibaculum cambriense genome reconstructed from a premature infant gut community with otherwise low bacterial novelty that shifts toward anaerobic metabolism during the third week of life.</title>
        <authorList>
            <person name="Brown C.T."/>
            <person name="Sharon I."/>
            <person name="Thomas B.C."/>
            <person name="Castelle C.J."/>
            <person name="Morowitz M.J."/>
            <person name="Banfield J.F."/>
        </authorList>
    </citation>
    <scope>NUCLEOTIDE SEQUENCE</scope>
</reference>
<protein>
    <submittedName>
        <fullName evidence="2">Alpha-xylosidase</fullName>
    </submittedName>
</protein>
<dbReference type="EMBL" id="AZMM01016139">
    <property type="protein sequence ID" value="ETJ29320.1"/>
    <property type="molecule type" value="Genomic_DNA"/>
</dbReference>
<comment type="caution">
    <text evidence="2">The sequence shown here is derived from an EMBL/GenBank/DDBJ whole genome shotgun (WGS) entry which is preliminary data.</text>
</comment>
<dbReference type="InterPro" id="IPR025887">
    <property type="entry name" value="Glyco_hydro_31_N_dom"/>
</dbReference>
<dbReference type="Pfam" id="PF13802">
    <property type="entry name" value="Gal_mutarotas_2"/>
    <property type="match status" value="1"/>
</dbReference>
<accession>W1XIN1</accession>
<organism evidence="2">
    <name type="scientific">human gut metagenome</name>
    <dbReference type="NCBI Taxonomy" id="408170"/>
    <lineage>
        <taxon>unclassified sequences</taxon>
        <taxon>metagenomes</taxon>
        <taxon>organismal metagenomes</taxon>
    </lineage>
</organism>
<dbReference type="GO" id="GO:0003824">
    <property type="term" value="F:catalytic activity"/>
    <property type="evidence" value="ECO:0007669"/>
    <property type="project" value="InterPro"/>
</dbReference>
<feature type="non-terminal residue" evidence="2">
    <location>
        <position position="1"/>
    </location>
</feature>